<reference evidence="1 2" key="1">
    <citation type="submission" date="2015-11" db="EMBL/GenBank/DDBJ databases">
        <title>Draft genome sequences of new species of the genus Lactobacillus isolated from orchardgrass silage.</title>
        <authorList>
            <person name="Tohno M."/>
            <person name="Tanizawa Y."/>
            <person name="Arita M."/>
        </authorList>
    </citation>
    <scope>NUCLEOTIDE SEQUENCE [LARGE SCALE GENOMIC DNA]</scope>
    <source>
        <strain evidence="1 2">IWT5</strain>
    </source>
</reference>
<accession>A0A1Z5J1R1</accession>
<dbReference type="Gene3D" id="1.10.260.40">
    <property type="entry name" value="lambda repressor-like DNA-binding domains"/>
    <property type="match status" value="1"/>
</dbReference>
<proteinExistence type="predicted"/>
<organism evidence="1 2">
    <name type="scientific">Secundilactobacillus silagincola</name>
    <dbReference type="NCBI Taxonomy" id="1714681"/>
    <lineage>
        <taxon>Bacteria</taxon>
        <taxon>Bacillati</taxon>
        <taxon>Bacillota</taxon>
        <taxon>Bacilli</taxon>
        <taxon>Lactobacillales</taxon>
        <taxon>Lactobacillaceae</taxon>
        <taxon>Secundilactobacillus</taxon>
    </lineage>
</organism>
<dbReference type="AlphaFoldDB" id="A0A1Z5J1R1"/>
<dbReference type="InterPro" id="IPR010982">
    <property type="entry name" value="Lambda_DNA-bd_dom_sf"/>
</dbReference>
<evidence type="ECO:0000313" key="2">
    <source>
        <dbReference type="Proteomes" id="UP000223370"/>
    </source>
</evidence>
<dbReference type="Proteomes" id="UP000223370">
    <property type="component" value="Unassembled WGS sequence"/>
</dbReference>
<dbReference type="OrthoDB" id="2328843at2"/>
<dbReference type="EMBL" id="BCMJ01000003">
    <property type="protein sequence ID" value="GAX07994.1"/>
    <property type="molecule type" value="Genomic_DNA"/>
</dbReference>
<dbReference type="SUPFAM" id="SSF47413">
    <property type="entry name" value="lambda repressor-like DNA-binding domains"/>
    <property type="match status" value="1"/>
</dbReference>
<evidence type="ECO:0008006" key="3">
    <source>
        <dbReference type="Google" id="ProtNLM"/>
    </source>
</evidence>
<dbReference type="GO" id="GO:0003677">
    <property type="term" value="F:DNA binding"/>
    <property type="evidence" value="ECO:0007669"/>
    <property type="project" value="InterPro"/>
</dbReference>
<protein>
    <recommendedName>
        <fullName evidence="3">HTH cro/C1-type domain-containing protein</fullName>
    </recommendedName>
</protein>
<keyword evidence="2" id="KW-1185">Reference proteome</keyword>
<dbReference type="CDD" id="cd00093">
    <property type="entry name" value="HTH_XRE"/>
    <property type="match status" value="1"/>
</dbReference>
<dbReference type="InterPro" id="IPR001387">
    <property type="entry name" value="Cro/C1-type_HTH"/>
</dbReference>
<comment type="caution">
    <text evidence="1">The sequence shown here is derived from an EMBL/GenBank/DDBJ whole genome shotgun (WGS) entry which is preliminary data.</text>
</comment>
<sequence length="128" mass="15066">MITKRFYNEELGTTGLYTEVWLTETVRVKDVDDLLVENHYWRDSDDELWNDFDNPMENVKRAFDAYRTRKCYMSPNEIRNLRESMGLSDSKFADALGIASSIVTEIEKNRRVQDEHQEGLFRSVGNDC</sequence>
<gene>
    <name evidence="1" type="ORF">IWT5_01145</name>
</gene>
<dbReference type="RefSeq" id="WP_098824347.1">
    <property type="nucleotide sequence ID" value="NZ_BCMJ01000003.1"/>
</dbReference>
<name>A0A1Z5J1R1_9LACO</name>
<evidence type="ECO:0000313" key="1">
    <source>
        <dbReference type="EMBL" id="GAX07994.1"/>
    </source>
</evidence>